<protein>
    <recommendedName>
        <fullName evidence="2">RNB domain-containing protein</fullName>
    </recommendedName>
</protein>
<dbReference type="InterPro" id="IPR056624">
    <property type="entry name" value="WH_CYT4"/>
</dbReference>
<gene>
    <name evidence="3" type="ORF">N7476_006883</name>
</gene>
<dbReference type="SMART" id="SM00955">
    <property type="entry name" value="RNB"/>
    <property type="match status" value="1"/>
</dbReference>
<proteinExistence type="predicted"/>
<dbReference type="Pfam" id="PF23216">
    <property type="entry name" value="WHD_CYT4"/>
    <property type="match status" value="1"/>
</dbReference>
<sequence>MVFPRTGSLQSLSIARQLCVRRALRQRQAECLLPRPAACTPRLERRSLSTTRTPRSIIANEVDIEDPAAEDPPTAQELELARLNAEYAKTKDIRQYLRQWKEIVPQTLDSVQEPGSNMSVNAQSVAINGRNSEEGHRTHSQLTERTDLDVSEEFEGDHLEPGDMISLMRGDDTSSLAIYVQSVNRQKQFYTERGLWRICPAGELDYVVKGFAPPELLEPLKPYLPTELARPNSDIQLVAEGGIPRPIGAPLLEMMGNFSDHAADFTLENAQRLDNIYEIAADDQEFQRLTLDELTMKVLDIDESELTAVNLYAVHQSVRNHPFLMEKDSTSLFCSLYLVEPKRIAKIVETVTKWVHEHQNILVEGIASSKTASKFGHPMQLFIQKAQRLIRSSRKVRSPTIMSSVGPTTQQFEPGQDGKPMLYREILTEKFTENDRIILEYLQLFGIPSVIMPSGTLRSTASHIMRATGMYNTLGLSEASSRLFLQEIGVIAPWENLGLLDQSLLLPGHGMSLLEDMKWEEIEENCKNLTLTDSMHKLRKDWGDLPVYCIDDIHAQEIDDGVSLERIPASNDTFWIRIHVANPTAFLRHDDPIMEYAGSRWFTTYAPERTYPIFPSSFTQNNFSLSAGRPTLTFSAKMNLQGEILDTEVTNGTVHNVINITHSKLRELFNPDRKESTNALQVGGTPIDQPLAADRVIRDTLTSEDQDTFTTLRSLMLGFRTQRQKNGAMDMQRLKPNPAVSVQMGIIPAKPYEMQITTGKTFIGDPKIQLRIQNFDSHEVQDESKENLVSLLMNLAGHIAGQFCATRKIPVVFDGTWYDPEYARVTRDNIAQFGGEKFFQFAMPKALSKSAPIKHHFLGIDAYVKSTSPLRRFTDVVAHYQIEAALRFEHENGRQFDAAIDMPDEAELPAENEGESEPVQSDSQAESSVPEQSSLPLPYTQIDLDNMIHFAQPLKTRLNEISSFSQQHWACMLLFRAFYFAECELPPSFPVVLRTPRLTGVNPDEGLVYSGFITSLGVRCMVTIPNNCPGREDMDVFGVVEATIQAVDMARLEVKMEATGLISPFERRGEWA</sequence>
<dbReference type="EMBL" id="JAPZBO010000007">
    <property type="protein sequence ID" value="KAJ5311023.1"/>
    <property type="molecule type" value="Genomic_DNA"/>
</dbReference>
<dbReference type="InterPro" id="IPR012340">
    <property type="entry name" value="NA-bd_OB-fold"/>
</dbReference>
<evidence type="ECO:0000313" key="3">
    <source>
        <dbReference type="EMBL" id="KAJ5311023.1"/>
    </source>
</evidence>
<feature type="region of interest" description="Disordered" evidence="1">
    <location>
        <begin position="908"/>
        <end position="933"/>
    </location>
</feature>
<dbReference type="PANTHER" id="PTHR23355:SF65">
    <property type="entry name" value="EXORIBONUCLEASE CYT-4, PUTATIVE (AFU_ORTHOLOGUE AFUA_7G01550)-RELATED"/>
    <property type="match status" value="1"/>
</dbReference>
<dbReference type="GO" id="GO:0003723">
    <property type="term" value="F:RNA binding"/>
    <property type="evidence" value="ECO:0007669"/>
    <property type="project" value="InterPro"/>
</dbReference>
<organism evidence="3 4">
    <name type="scientific">Penicillium atrosanguineum</name>
    <dbReference type="NCBI Taxonomy" id="1132637"/>
    <lineage>
        <taxon>Eukaryota</taxon>
        <taxon>Fungi</taxon>
        <taxon>Dikarya</taxon>
        <taxon>Ascomycota</taxon>
        <taxon>Pezizomycotina</taxon>
        <taxon>Eurotiomycetes</taxon>
        <taxon>Eurotiomycetidae</taxon>
        <taxon>Eurotiales</taxon>
        <taxon>Aspergillaceae</taxon>
        <taxon>Penicillium</taxon>
    </lineage>
</organism>
<feature type="domain" description="RNB" evidence="2">
    <location>
        <begin position="539"/>
        <end position="888"/>
    </location>
</feature>
<dbReference type="InterPro" id="IPR050180">
    <property type="entry name" value="RNR_Ribonuclease"/>
</dbReference>
<name>A0A9W9PWE0_9EURO</name>
<dbReference type="InterPro" id="IPR001900">
    <property type="entry name" value="RNase_II/R"/>
</dbReference>
<accession>A0A9W9PWE0</accession>
<keyword evidence="4" id="KW-1185">Reference proteome</keyword>
<dbReference type="PANTHER" id="PTHR23355">
    <property type="entry name" value="RIBONUCLEASE"/>
    <property type="match status" value="1"/>
</dbReference>
<dbReference type="GO" id="GO:0000932">
    <property type="term" value="C:P-body"/>
    <property type="evidence" value="ECO:0007669"/>
    <property type="project" value="TreeGrafter"/>
</dbReference>
<comment type="caution">
    <text evidence="3">The sequence shown here is derived from an EMBL/GenBank/DDBJ whole genome shotgun (WGS) entry which is preliminary data.</text>
</comment>
<reference evidence="3" key="2">
    <citation type="journal article" date="2023" name="IMA Fungus">
        <title>Comparative genomic study of the Penicillium genus elucidates a diverse pangenome and 15 lateral gene transfer events.</title>
        <authorList>
            <person name="Petersen C."/>
            <person name="Sorensen T."/>
            <person name="Nielsen M.R."/>
            <person name="Sondergaard T.E."/>
            <person name="Sorensen J.L."/>
            <person name="Fitzpatrick D.A."/>
            <person name="Frisvad J.C."/>
            <person name="Nielsen K.L."/>
        </authorList>
    </citation>
    <scope>NUCLEOTIDE SEQUENCE</scope>
    <source>
        <strain evidence="3">IBT 21472</strain>
    </source>
</reference>
<dbReference type="Proteomes" id="UP001147746">
    <property type="component" value="Unassembled WGS sequence"/>
</dbReference>
<dbReference type="SUPFAM" id="SSF50249">
    <property type="entry name" value="Nucleic acid-binding proteins"/>
    <property type="match status" value="1"/>
</dbReference>
<dbReference type="Pfam" id="PF00773">
    <property type="entry name" value="RNB"/>
    <property type="match status" value="1"/>
</dbReference>
<evidence type="ECO:0000313" key="4">
    <source>
        <dbReference type="Proteomes" id="UP001147746"/>
    </source>
</evidence>
<reference evidence="3" key="1">
    <citation type="submission" date="2022-12" db="EMBL/GenBank/DDBJ databases">
        <authorList>
            <person name="Petersen C."/>
        </authorList>
    </citation>
    <scope>NUCLEOTIDE SEQUENCE</scope>
    <source>
        <strain evidence="3">IBT 21472</strain>
    </source>
</reference>
<evidence type="ECO:0000256" key="1">
    <source>
        <dbReference type="SAM" id="MobiDB-lite"/>
    </source>
</evidence>
<evidence type="ECO:0000259" key="2">
    <source>
        <dbReference type="SMART" id="SM00955"/>
    </source>
</evidence>
<dbReference type="GO" id="GO:0006402">
    <property type="term" value="P:mRNA catabolic process"/>
    <property type="evidence" value="ECO:0007669"/>
    <property type="project" value="TreeGrafter"/>
</dbReference>
<dbReference type="GO" id="GO:0000175">
    <property type="term" value="F:3'-5'-RNA exonuclease activity"/>
    <property type="evidence" value="ECO:0007669"/>
    <property type="project" value="TreeGrafter"/>
</dbReference>
<dbReference type="AlphaFoldDB" id="A0A9W9PWE0"/>
<dbReference type="InterPro" id="IPR056625">
    <property type="entry name" value="SH3_CYT4"/>
</dbReference>
<feature type="compositionally biased region" description="Polar residues" evidence="1">
    <location>
        <begin position="918"/>
        <end position="933"/>
    </location>
</feature>
<dbReference type="Pfam" id="PF23214">
    <property type="entry name" value="SH3_CYT4"/>
    <property type="match status" value="1"/>
</dbReference>